<comment type="caution">
    <text evidence="2">The sequence shown here is derived from an EMBL/GenBank/DDBJ whole genome shotgun (WGS) entry which is preliminary data.</text>
</comment>
<evidence type="ECO:0000313" key="2">
    <source>
        <dbReference type="EMBL" id="MBT0771498.1"/>
    </source>
</evidence>
<feature type="region of interest" description="Disordered" evidence="1">
    <location>
        <begin position="1"/>
        <end position="49"/>
    </location>
</feature>
<sequence>MNTEQPVTADRPGSTDEPLAAGPPVTTSPPVTIDQRVSTGQPLATDQPVAGKPYSRWYLRRDLSRAARRWDQAEEAIRAFHGRRETMTWPGRIVGRRSSRRAHRAVRAYGQAYARALERCTLELETVPEPGEREALRAVLTGADRTLSTLTILPLAAPLSVAVRGLVSRPPERLRARLRTPPRRAG</sequence>
<proteinExistence type="predicted"/>
<reference evidence="2 3" key="1">
    <citation type="submission" date="2021-05" db="EMBL/GenBank/DDBJ databases">
        <title>Kineosporia and Streptomyces sp. nov. two new marine actinobacteria isolated from Coral.</title>
        <authorList>
            <person name="Buangrab K."/>
            <person name="Sutthacheep M."/>
            <person name="Yeemin T."/>
            <person name="Harunari E."/>
            <person name="Igarashi Y."/>
            <person name="Kanchanasin P."/>
            <person name="Tanasupawat S."/>
            <person name="Phongsopitanun W."/>
        </authorList>
    </citation>
    <scope>NUCLEOTIDE SEQUENCE [LARGE SCALE GENOMIC DNA]</scope>
    <source>
        <strain evidence="2 3">J2-2</strain>
    </source>
</reference>
<gene>
    <name evidence="2" type="ORF">KIH74_21350</name>
</gene>
<protein>
    <submittedName>
        <fullName evidence="2">Uncharacterized protein</fullName>
    </submittedName>
</protein>
<dbReference type="Proteomes" id="UP001197247">
    <property type="component" value="Unassembled WGS sequence"/>
</dbReference>
<evidence type="ECO:0000256" key="1">
    <source>
        <dbReference type="SAM" id="MobiDB-lite"/>
    </source>
</evidence>
<dbReference type="RefSeq" id="WP_214157842.1">
    <property type="nucleotide sequence ID" value="NZ_JAHBAY010000009.1"/>
</dbReference>
<evidence type="ECO:0000313" key="3">
    <source>
        <dbReference type="Proteomes" id="UP001197247"/>
    </source>
</evidence>
<name>A0ABS5TK69_9ACTN</name>
<keyword evidence="3" id="KW-1185">Reference proteome</keyword>
<feature type="compositionally biased region" description="Polar residues" evidence="1">
    <location>
        <begin position="35"/>
        <end position="44"/>
    </location>
</feature>
<organism evidence="2 3">
    <name type="scientific">Kineosporia corallincola</name>
    <dbReference type="NCBI Taxonomy" id="2835133"/>
    <lineage>
        <taxon>Bacteria</taxon>
        <taxon>Bacillati</taxon>
        <taxon>Actinomycetota</taxon>
        <taxon>Actinomycetes</taxon>
        <taxon>Kineosporiales</taxon>
        <taxon>Kineosporiaceae</taxon>
        <taxon>Kineosporia</taxon>
    </lineage>
</organism>
<dbReference type="EMBL" id="JAHBAY010000009">
    <property type="protein sequence ID" value="MBT0771498.1"/>
    <property type="molecule type" value="Genomic_DNA"/>
</dbReference>
<accession>A0ABS5TK69</accession>